<organism evidence="5 6">
    <name type="scientific">Dyadobacter chenwenxiniae</name>
    <dbReference type="NCBI Taxonomy" id="2906456"/>
    <lineage>
        <taxon>Bacteria</taxon>
        <taxon>Pseudomonadati</taxon>
        <taxon>Bacteroidota</taxon>
        <taxon>Cytophagia</taxon>
        <taxon>Cytophagales</taxon>
        <taxon>Spirosomataceae</taxon>
        <taxon>Dyadobacter</taxon>
    </lineage>
</organism>
<dbReference type="PROSITE" id="PS00101">
    <property type="entry name" value="HEXAPEP_TRANSFERASES"/>
    <property type="match status" value="1"/>
</dbReference>
<dbReference type="InterPro" id="IPR018357">
    <property type="entry name" value="Hexapep_transf_CS"/>
</dbReference>
<dbReference type="PANTHER" id="PTHR42811">
    <property type="entry name" value="SERINE ACETYLTRANSFERASE"/>
    <property type="match status" value="1"/>
</dbReference>
<accession>A0A9X1PMH8</accession>
<dbReference type="SUPFAM" id="SSF51161">
    <property type="entry name" value="Trimeric LpxA-like enzymes"/>
    <property type="match status" value="1"/>
</dbReference>
<protein>
    <submittedName>
        <fullName evidence="5">Serine acetyltransferase</fullName>
    </submittedName>
</protein>
<keyword evidence="2" id="KW-0808">Transferase</keyword>
<sequence length="175" mass="19081">MVTLYNFIRQDFPANSENTKGKIFGLFFRLSNFHSRNIALRALLSPFRVFYKIFFEWIVGIEIPAAAKIGAGLTVYHFPGIVVHRDVIIGQNCTLRQATTIGNKTDNGRCPVLGNNVNIGANVCILGDITIGDNVVIGAGSVVIKSIPSNSVVVGNPARVVKRVNIDQTVIEEVI</sequence>
<dbReference type="Gene3D" id="2.160.10.10">
    <property type="entry name" value="Hexapeptide repeat proteins"/>
    <property type="match status" value="1"/>
</dbReference>
<dbReference type="GO" id="GO:0016746">
    <property type="term" value="F:acyltransferase activity"/>
    <property type="evidence" value="ECO:0007669"/>
    <property type="project" value="UniProtKB-KW"/>
</dbReference>
<reference evidence="5" key="1">
    <citation type="submission" date="2021-12" db="EMBL/GenBank/DDBJ databases">
        <title>Novel species in genus Dyadobacter.</title>
        <authorList>
            <person name="Ma C."/>
        </authorList>
    </citation>
    <scope>NUCLEOTIDE SEQUENCE</scope>
    <source>
        <strain evidence="5">LJ419</strain>
    </source>
</reference>
<evidence type="ECO:0000256" key="2">
    <source>
        <dbReference type="ARBA" id="ARBA00022679"/>
    </source>
</evidence>
<evidence type="ECO:0000313" key="5">
    <source>
        <dbReference type="EMBL" id="MCF0062684.1"/>
    </source>
</evidence>
<keyword evidence="6" id="KW-1185">Reference proteome</keyword>
<dbReference type="AlphaFoldDB" id="A0A9X1PMH8"/>
<keyword evidence="4" id="KW-0012">Acyltransferase</keyword>
<dbReference type="InterPro" id="IPR001451">
    <property type="entry name" value="Hexapep"/>
</dbReference>
<dbReference type="Pfam" id="PF00132">
    <property type="entry name" value="Hexapep"/>
    <property type="match status" value="1"/>
</dbReference>
<dbReference type="InterPro" id="IPR011004">
    <property type="entry name" value="Trimer_LpxA-like_sf"/>
</dbReference>
<evidence type="ECO:0000256" key="4">
    <source>
        <dbReference type="ARBA" id="ARBA00023315"/>
    </source>
</evidence>
<dbReference type="InterPro" id="IPR045304">
    <property type="entry name" value="LbH_SAT"/>
</dbReference>
<dbReference type="CDD" id="cd03354">
    <property type="entry name" value="LbH_SAT"/>
    <property type="match status" value="1"/>
</dbReference>
<evidence type="ECO:0000256" key="1">
    <source>
        <dbReference type="ARBA" id="ARBA00007274"/>
    </source>
</evidence>
<comment type="caution">
    <text evidence="5">The sequence shown here is derived from an EMBL/GenBank/DDBJ whole genome shotgun (WGS) entry which is preliminary data.</text>
</comment>
<comment type="similarity">
    <text evidence="1">Belongs to the transferase hexapeptide repeat family.</text>
</comment>
<dbReference type="EMBL" id="JAJTTC010000002">
    <property type="protein sequence ID" value="MCF0062684.1"/>
    <property type="molecule type" value="Genomic_DNA"/>
</dbReference>
<evidence type="ECO:0000313" key="6">
    <source>
        <dbReference type="Proteomes" id="UP001139000"/>
    </source>
</evidence>
<name>A0A9X1PMH8_9BACT</name>
<dbReference type="Proteomes" id="UP001139000">
    <property type="component" value="Unassembled WGS sequence"/>
</dbReference>
<gene>
    <name evidence="5" type="ORF">LXM26_14345</name>
</gene>
<dbReference type="RefSeq" id="WP_234655774.1">
    <property type="nucleotide sequence ID" value="NZ_CP094997.1"/>
</dbReference>
<keyword evidence="3" id="KW-0677">Repeat</keyword>
<proteinExistence type="inferred from homology"/>
<evidence type="ECO:0000256" key="3">
    <source>
        <dbReference type="ARBA" id="ARBA00022737"/>
    </source>
</evidence>